<accession>E8XBQ6</accession>
<protein>
    <submittedName>
        <fullName evidence="1">Uncharacterized protein</fullName>
    </submittedName>
</protein>
<dbReference type="AlphaFoldDB" id="E8XBQ6"/>
<sequence length="37" mass="4225">MRRNIIAIIAHTVKNVAMRKFISIAQIVADKFHALSF</sequence>
<proteinExistence type="predicted"/>
<evidence type="ECO:0000313" key="1">
    <source>
        <dbReference type="EMBL" id="ADX16530.1"/>
    </source>
</evidence>
<name>E8XBQ6_SALT4</name>
<dbReference type="HOGENOM" id="CLU_3348500_0_0_6"/>
<dbReference type="EMBL" id="CP002487">
    <property type="protein sequence ID" value="ADX16530.1"/>
    <property type="molecule type" value="Genomic_DNA"/>
</dbReference>
<dbReference type="Proteomes" id="UP000008978">
    <property type="component" value="Chromosome"/>
</dbReference>
<gene>
    <name evidence="1" type="ordered locus">STM474_0818</name>
</gene>
<evidence type="ECO:0000313" key="2">
    <source>
        <dbReference type="Proteomes" id="UP000008978"/>
    </source>
</evidence>
<reference evidence="1 2" key="1">
    <citation type="journal article" date="2011" name="J. Bacteriol.">
        <title>Genome sequences of Salmonella enterica serovar typhimurium, Choleraesuis, Dublin, and Gallinarum strains of well- defined virulence in food-producing animals.</title>
        <authorList>
            <person name="Richardson E.J."/>
            <person name="Limaye B."/>
            <person name="Inamdar H."/>
            <person name="Datta A."/>
            <person name="Manjari K.S."/>
            <person name="Pullinger G.D."/>
            <person name="Thomson N.R."/>
            <person name="Joshi R.R."/>
            <person name="Watson M."/>
            <person name="Stevens M.P."/>
        </authorList>
    </citation>
    <scope>NUCLEOTIDE SEQUENCE [LARGE SCALE GENOMIC DNA]</scope>
    <source>
        <strain evidence="2">4/74</strain>
    </source>
</reference>
<dbReference type="KEGG" id="seb:STM474_0818"/>
<organism evidence="1 2">
    <name type="scientific">Salmonella typhimurium (strain 4/74)</name>
    <dbReference type="NCBI Taxonomy" id="909946"/>
    <lineage>
        <taxon>Bacteria</taxon>
        <taxon>Pseudomonadati</taxon>
        <taxon>Pseudomonadota</taxon>
        <taxon>Gammaproteobacteria</taxon>
        <taxon>Enterobacterales</taxon>
        <taxon>Enterobacteriaceae</taxon>
        <taxon>Salmonella</taxon>
    </lineage>
</organism>